<dbReference type="PANTHER" id="PTHR34846:SF5">
    <property type="entry name" value="CARBOXYMUCONOLACTONE DECARBOXYLASE-LIKE DOMAIN-CONTAINING PROTEIN"/>
    <property type="match status" value="1"/>
</dbReference>
<sequence length="187" mass="20506">MASRPATPRIRPLPRTAWTDEVRTLLERVPGGLDAPFNIFTTFAHHSALMRRWLPFGTALLSGELPGRDREILILRTAWNCRAAYEWGHHVTIGRAAGLTDEEIARVPRGPAAAGWSAFDAALLRAADELHADAVLSEASWTALAARYQERQLIEVPMVVGQYHMVAFLVNSLGVEPDPGSPPLPVS</sequence>
<dbReference type="AlphaFoldDB" id="A0A538SAZ5"/>
<dbReference type="Proteomes" id="UP000320184">
    <property type="component" value="Unassembled WGS sequence"/>
</dbReference>
<proteinExistence type="predicted"/>
<dbReference type="PANTHER" id="PTHR34846">
    <property type="entry name" value="4-CARBOXYMUCONOLACTONE DECARBOXYLASE FAMILY PROTEIN (AFU_ORTHOLOGUE AFUA_6G11590)"/>
    <property type="match status" value="1"/>
</dbReference>
<dbReference type="Pfam" id="PF02627">
    <property type="entry name" value="CMD"/>
    <property type="match status" value="1"/>
</dbReference>
<gene>
    <name evidence="2" type="ORF">E6K73_11850</name>
</gene>
<dbReference type="InterPro" id="IPR003779">
    <property type="entry name" value="CMD-like"/>
</dbReference>
<comment type="caution">
    <text evidence="2">The sequence shown here is derived from an EMBL/GenBank/DDBJ whole genome shotgun (WGS) entry which is preliminary data.</text>
</comment>
<dbReference type="Gene3D" id="1.20.1290.10">
    <property type="entry name" value="AhpD-like"/>
    <property type="match status" value="1"/>
</dbReference>
<name>A0A538SAZ5_UNCEI</name>
<reference evidence="2 3" key="1">
    <citation type="journal article" date="2019" name="Nat. Microbiol.">
        <title>Mediterranean grassland soil C-N compound turnover is dependent on rainfall and depth, and is mediated by genomically divergent microorganisms.</title>
        <authorList>
            <person name="Diamond S."/>
            <person name="Andeer P.F."/>
            <person name="Li Z."/>
            <person name="Crits-Christoph A."/>
            <person name="Burstein D."/>
            <person name="Anantharaman K."/>
            <person name="Lane K.R."/>
            <person name="Thomas B.C."/>
            <person name="Pan C."/>
            <person name="Northen T.R."/>
            <person name="Banfield J.F."/>
        </authorList>
    </citation>
    <scope>NUCLEOTIDE SEQUENCE [LARGE SCALE GENOMIC DNA]</scope>
    <source>
        <strain evidence="2">WS_3</strain>
    </source>
</reference>
<dbReference type="GO" id="GO:0051920">
    <property type="term" value="F:peroxiredoxin activity"/>
    <property type="evidence" value="ECO:0007669"/>
    <property type="project" value="InterPro"/>
</dbReference>
<accession>A0A538SAZ5</accession>
<evidence type="ECO:0000259" key="1">
    <source>
        <dbReference type="Pfam" id="PF02627"/>
    </source>
</evidence>
<evidence type="ECO:0000313" key="3">
    <source>
        <dbReference type="Proteomes" id="UP000320184"/>
    </source>
</evidence>
<feature type="domain" description="Carboxymuconolactone decarboxylase-like" evidence="1">
    <location>
        <begin position="48"/>
        <end position="128"/>
    </location>
</feature>
<protein>
    <submittedName>
        <fullName evidence="2">Carboxymuconolactone decarboxylase family protein</fullName>
    </submittedName>
</protein>
<dbReference type="EMBL" id="VBOT01000138">
    <property type="protein sequence ID" value="TMQ48545.1"/>
    <property type="molecule type" value="Genomic_DNA"/>
</dbReference>
<dbReference type="InterPro" id="IPR029032">
    <property type="entry name" value="AhpD-like"/>
</dbReference>
<evidence type="ECO:0000313" key="2">
    <source>
        <dbReference type="EMBL" id="TMQ48545.1"/>
    </source>
</evidence>
<dbReference type="SUPFAM" id="SSF69118">
    <property type="entry name" value="AhpD-like"/>
    <property type="match status" value="1"/>
</dbReference>
<organism evidence="2 3">
    <name type="scientific">Eiseniibacteriota bacterium</name>
    <dbReference type="NCBI Taxonomy" id="2212470"/>
    <lineage>
        <taxon>Bacteria</taxon>
        <taxon>Candidatus Eiseniibacteriota</taxon>
    </lineage>
</organism>